<sequence>MTKNKEIHPIWSYFPSDINTKAYVCLECKHPYKKTTDETVLKNHFRYKHLNIWKQIKKRKRGYKKTNKQISYIQEKVLTPIETNYESIIHFENQTNQNNNGENQILIHENMSIHSSN</sequence>
<dbReference type="EMBL" id="CAJVPW010062396">
    <property type="protein sequence ID" value="CAG8783357.1"/>
    <property type="molecule type" value="Genomic_DNA"/>
</dbReference>
<evidence type="ECO:0000313" key="1">
    <source>
        <dbReference type="EMBL" id="CAG8783357.1"/>
    </source>
</evidence>
<accession>A0ACA9RAH6</accession>
<reference evidence="1" key="1">
    <citation type="submission" date="2021-06" db="EMBL/GenBank/DDBJ databases">
        <authorList>
            <person name="Kallberg Y."/>
            <person name="Tangrot J."/>
            <person name="Rosling A."/>
        </authorList>
    </citation>
    <scope>NUCLEOTIDE SEQUENCE</scope>
    <source>
        <strain evidence="1">28 12/20/2015</strain>
    </source>
</reference>
<keyword evidence="2" id="KW-1185">Reference proteome</keyword>
<feature type="non-terminal residue" evidence="1">
    <location>
        <position position="117"/>
    </location>
</feature>
<proteinExistence type="predicted"/>
<name>A0ACA9RAH6_9GLOM</name>
<protein>
    <submittedName>
        <fullName evidence="1">9054_t:CDS:1</fullName>
    </submittedName>
</protein>
<comment type="caution">
    <text evidence="1">The sequence shown here is derived from an EMBL/GenBank/DDBJ whole genome shotgun (WGS) entry which is preliminary data.</text>
</comment>
<evidence type="ECO:0000313" key="2">
    <source>
        <dbReference type="Proteomes" id="UP000789366"/>
    </source>
</evidence>
<organism evidence="1 2">
    <name type="scientific">Cetraspora pellucida</name>
    <dbReference type="NCBI Taxonomy" id="1433469"/>
    <lineage>
        <taxon>Eukaryota</taxon>
        <taxon>Fungi</taxon>
        <taxon>Fungi incertae sedis</taxon>
        <taxon>Mucoromycota</taxon>
        <taxon>Glomeromycotina</taxon>
        <taxon>Glomeromycetes</taxon>
        <taxon>Diversisporales</taxon>
        <taxon>Gigasporaceae</taxon>
        <taxon>Cetraspora</taxon>
    </lineage>
</organism>
<dbReference type="Proteomes" id="UP000789366">
    <property type="component" value="Unassembled WGS sequence"/>
</dbReference>
<gene>
    <name evidence="1" type="ORF">SPELUC_LOCUS16589</name>
</gene>